<dbReference type="Gene3D" id="1.25.10.10">
    <property type="entry name" value="Leucine-rich Repeat Variant"/>
    <property type="match status" value="2"/>
</dbReference>
<keyword evidence="9" id="KW-1185">Reference proteome</keyword>
<dbReference type="RefSeq" id="XP_006682897.1">
    <property type="nucleotide sequence ID" value="XM_006682834.1"/>
</dbReference>
<organism evidence="8 9">
    <name type="scientific">Batrachochytrium dendrobatidis (strain JAM81 / FGSC 10211)</name>
    <name type="common">Frog chytrid fungus</name>
    <dbReference type="NCBI Taxonomy" id="684364"/>
    <lineage>
        <taxon>Eukaryota</taxon>
        <taxon>Fungi</taxon>
        <taxon>Fungi incertae sedis</taxon>
        <taxon>Chytridiomycota</taxon>
        <taxon>Chytridiomycota incertae sedis</taxon>
        <taxon>Chytridiomycetes</taxon>
        <taxon>Rhizophydiales</taxon>
        <taxon>Rhizophydiales incertae sedis</taxon>
        <taxon>Batrachochytrium</taxon>
    </lineage>
</organism>
<dbReference type="AlphaFoldDB" id="F4PEA4"/>
<dbReference type="GO" id="GO:0097361">
    <property type="term" value="C:cytosolic [4Fe-4S] assembly targeting complex"/>
    <property type="evidence" value="ECO:0000318"/>
    <property type="project" value="GO_Central"/>
</dbReference>
<dbReference type="PANTHER" id="PTHR12891">
    <property type="entry name" value="DNA REPAIR/TRANSCRIPTION PROTEIN MET18/MMS19"/>
    <property type="match status" value="1"/>
</dbReference>
<keyword evidence="5" id="KW-0227">DNA damage</keyword>
<dbReference type="InterPro" id="IPR011989">
    <property type="entry name" value="ARM-like"/>
</dbReference>
<comment type="function">
    <text evidence="5">Key component of the cytosolic iron-sulfur protein assembly (CIA) complex, a multiprotein complex that mediates the incorporation of iron-sulfur cluster into apoproteins specifically involved in DNA metabolism and genomic integrity. In the CIA complex, MMS19 acts as an adapter between early-acting CIA components and a subset of cellular target iron-sulfur proteins.</text>
</comment>
<evidence type="ECO:0000313" key="9">
    <source>
        <dbReference type="Proteomes" id="UP000007241"/>
    </source>
</evidence>
<protein>
    <recommendedName>
        <fullName evidence="5">MMS19 nucleotide excision repair protein</fullName>
    </recommendedName>
</protein>
<dbReference type="InterPro" id="IPR024687">
    <property type="entry name" value="MMS19_C"/>
</dbReference>
<comment type="similarity">
    <text evidence="2 5">Belongs to the MET18/MMS19 family.</text>
</comment>
<dbReference type="GeneID" id="18244673"/>
<evidence type="ECO:0000256" key="2">
    <source>
        <dbReference type="ARBA" id="ARBA00009340"/>
    </source>
</evidence>
<dbReference type="HOGENOM" id="CLU_005943_1_0_1"/>
<keyword evidence="5" id="KW-0234">DNA repair</keyword>
<dbReference type="GO" id="GO:0051604">
    <property type="term" value="P:protein maturation"/>
    <property type="evidence" value="ECO:0000318"/>
    <property type="project" value="GO_Central"/>
</dbReference>
<evidence type="ECO:0000256" key="5">
    <source>
        <dbReference type="RuleBase" id="RU367072"/>
    </source>
</evidence>
<dbReference type="EMBL" id="GL882896">
    <property type="protein sequence ID" value="EGF76522.1"/>
    <property type="molecule type" value="Genomic_DNA"/>
</dbReference>
<keyword evidence="3" id="KW-0677">Repeat</keyword>
<evidence type="ECO:0000256" key="1">
    <source>
        <dbReference type="ARBA" id="ARBA00004123"/>
    </source>
</evidence>
<dbReference type="Pfam" id="PF14500">
    <property type="entry name" value="MMS19_N"/>
    <property type="match status" value="1"/>
</dbReference>
<dbReference type="SUPFAM" id="SSF48371">
    <property type="entry name" value="ARM repeat"/>
    <property type="match status" value="2"/>
</dbReference>
<dbReference type="OrthoDB" id="342900at2759"/>
<evidence type="ECO:0000259" key="6">
    <source>
        <dbReference type="Pfam" id="PF12460"/>
    </source>
</evidence>
<name>F4PEA4_BATDJ</name>
<dbReference type="InterPro" id="IPR039920">
    <property type="entry name" value="MMS19"/>
</dbReference>
<evidence type="ECO:0000256" key="4">
    <source>
        <dbReference type="ARBA" id="ARBA00023242"/>
    </source>
</evidence>
<evidence type="ECO:0000259" key="7">
    <source>
        <dbReference type="Pfam" id="PF14500"/>
    </source>
</evidence>
<dbReference type="STRING" id="684364.F4PEA4"/>
<dbReference type="GO" id="GO:0006281">
    <property type="term" value="P:DNA repair"/>
    <property type="evidence" value="ECO:0007669"/>
    <property type="project" value="UniProtKB-UniRule"/>
</dbReference>
<accession>F4PEA4</accession>
<sequence length="1076" mass="117728">MALESMGLELAIAKALADGSAVIGTVRPGMDLSVAALSTTTANKSDSTPVPVTTGVDDIINELNNGRSSLLKLIECLGPILTHAEPFQRASGVALLSTVISQTETSKISAQSATVLSQFYLSRLDDQPSVEPVLNGLLAMVSLSVLSKEEKTAIPARIFSELNVQSFQQSVRQTVFRLFAKLFETNLDGLHELGSEFVFGFIHAMDGEKDPRILILAFRIAQLIIKHLDFSKHAEDLFEVVFCYFPITFRPIPGDPYGVTAEDLKHELCATVAATPLFAPFAVPVLLEKLSSDSAAAKVTHRLSFHTFVFYNAIHNIDFCVLKRDAMDAVSACAPVYEGASFSPYIDAFWDALKKEIVSPVEPANELSSLMAIRALVKSLSTAISISQKRQSPLEKMIDIILKDCLENLADPDLKFAKPCGKIMMSAASASEPACNIIVEKALPVILNALSNEDAPSKRKTLADVLGDFLVAGRSVYSSKNGTSDDLMQTPLKLYCEQLFDFFMPCALSDLYVPLKLSSLRGLTEMLLSRNLLGAKEECAVLELVLSWMLEDPNTQIHSVALETITSISAEIPDLVQNVVLEPLLNALKAAQTEFNVLKMESALVSCFALSKNKQMRSVILSALIDIFVSAATSTLESHPNMPYILAYERRTLQIVAEILLESSTQPIMLTLDQTHTCELIFKLVLTSVNTAPAMDETMKNEIVCLVAKVVALMIRSLDVPHQSQIIKELKHSFQSFNSPVVLTDPVYAYLTAAVMTNVSSKTPFDILDLEVYSNELINMSIQLDGLYALATSKILASIVNKGHGVQGIDAFVTHFCQTKCDSALVAVHCTLPQRQTILKVYSWIAKALVVKADPRGYQMTLQILGLLSNADLGLAAADAINVLISDDSQGVLTKMAGANIKMLYKQRLYNYCLPIVSSGFQVASDGSRNAYLYSLSHLLHNVSKGVLLSELPKLLPMLLHSLTLNETTLKLGTLDTLQQMVKDAPAVLESQISSIMTLLLPMCLFKNANQGNDARVRVSAIAILGLLMSWVNYTVLHPFKPRVLQELAYALDDPKRVVRKEAANTRSIWFMPQPT</sequence>
<reference evidence="8 9" key="1">
    <citation type="submission" date="2009-12" db="EMBL/GenBank/DDBJ databases">
        <title>The draft genome of Batrachochytrium dendrobatidis.</title>
        <authorList>
            <consortium name="US DOE Joint Genome Institute (JGI-PGF)"/>
            <person name="Kuo A."/>
            <person name="Salamov A."/>
            <person name="Schmutz J."/>
            <person name="Lucas S."/>
            <person name="Pitluck S."/>
            <person name="Rosenblum E."/>
            <person name="Stajich J."/>
            <person name="Eisen M."/>
            <person name="Grigoriev I.V."/>
        </authorList>
    </citation>
    <scope>NUCLEOTIDE SEQUENCE [LARGE SCALE GENOMIC DNA]</scope>
    <source>
        <strain evidence="9">JAM81 / FGSC 10211</strain>
    </source>
</reference>
<evidence type="ECO:0000313" key="8">
    <source>
        <dbReference type="EMBL" id="EGF76522.1"/>
    </source>
</evidence>
<dbReference type="Proteomes" id="UP000007241">
    <property type="component" value="Unassembled WGS sequence"/>
</dbReference>
<gene>
    <name evidence="8" type="ORF">BATDEDRAFT_92569</name>
</gene>
<dbReference type="GO" id="GO:0016226">
    <property type="term" value="P:iron-sulfur cluster assembly"/>
    <property type="evidence" value="ECO:0007669"/>
    <property type="project" value="UniProtKB-UniRule"/>
</dbReference>
<proteinExistence type="inferred from homology"/>
<dbReference type="InterPro" id="IPR029240">
    <property type="entry name" value="MMS19_N"/>
</dbReference>
<dbReference type="Pfam" id="PF12460">
    <property type="entry name" value="MMS19_C"/>
    <property type="match status" value="1"/>
</dbReference>
<evidence type="ECO:0000256" key="3">
    <source>
        <dbReference type="ARBA" id="ARBA00022737"/>
    </source>
</evidence>
<dbReference type="OMA" id="FSFMPEF"/>
<keyword evidence="4 5" id="KW-0539">Nucleus</keyword>
<dbReference type="InterPro" id="IPR016024">
    <property type="entry name" value="ARM-type_fold"/>
</dbReference>
<dbReference type="InParanoid" id="F4PEA4"/>
<dbReference type="GO" id="GO:0005634">
    <property type="term" value="C:nucleus"/>
    <property type="evidence" value="ECO:0007669"/>
    <property type="project" value="UniProtKB-SubCell"/>
</dbReference>
<comment type="subcellular location">
    <subcellularLocation>
        <location evidence="1 5">Nucleus</location>
    </subcellularLocation>
</comment>
<feature type="domain" description="MMS19 C-terminal" evidence="6">
    <location>
        <begin position="617"/>
        <end position="1028"/>
    </location>
</feature>
<feature type="domain" description="MMS19 N-terminal" evidence="7">
    <location>
        <begin position="74"/>
        <end position="298"/>
    </location>
</feature>
<dbReference type="PANTHER" id="PTHR12891:SF0">
    <property type="entry name" value="MMS19 NUCLEOTIDE EXCISION REPAIR PROTEIN HOMOLOG"/>
    <property type="match status" value="1"/>
</dbReference>
<dbReference type="FunCoup" id="F4PEA4">
    <property type="interactions" value="499"/>
</dbReference>